<dbReference type="Pfam" id="PF00877">
    <property type="entry name" value="NLPC_P60"/>
    <property type="match status" value="1"/>
</dbReference>
<organism evidence="7 8">
    <name type="scientific">Lacrimispora xylanolytica</name>
    <dbReference type="NCBI Taxonomy" id="29375"/>
    <lineage>
        <taxon>Bacteria</taxon>
        <taxon>Bacillati</taxon>
        <taxon>Bacillota</taxon>
        <taxon>Clostridia</taxon>
        <taxon>Lachnospirales</taxon>
        <taxon>Lachnospiraceae</taxon>
        <taxon>Lacrimispora</taxon>
    </lineage>
</organism>
<dbReference type="InterPro" id="IPR000064">
    <property type="entry name" value="NLP_P60_dom"/>
</dbReference>
<evidence type="ECO:0000256" key="4">
    <source>
        <dbReference type="ARBA" id="ARBA00022807"/>
    </source>
</evidence>
<reference evidence="7" key="1">
    <citation type="submission" date="2022-11" db="EMBL/GenBank/DDBJ databases">
        <title>Lacrimispora xylanolytica sy1, complete genome.</title>
        <authorList>
            <person name="Choi S."/>
        </authorList>
    </citation>
    <scope>NUCLEOTIDE SEQUENCE</scope>
    <source>
        <strain evidence="7">Sy1</strain>
    </source>
</reference>
<keyword evidence="2" id="KW-0645">Protease</keyword>
<dbReference type="PANTHER" id="PTHR47053">
    <property type="entry name" value="MUREIN DD-ENDOPEPTIDASE MEPH-RELATED"/>
    <property type="match status" value="1"/>
</dbReference>
<feature type="domain" description="NlpC/P60" evidence="6">
    <location>
        <begin position="68"/>
        <end position="184"/>
    </location>
</feature>
<evidence type="ECO:0000256" key="5">
    <source>
        <dbReference type="SAM" id="SignalP"/>
    </source>
</evidence>
<dbReference type="PROSITE" id="PS51935">
    <property type="entry name" value="NLPC_P60"/>
    <property type="match status" value="1"/>
</dbReference>
<evidence type="ECO:0000256" key="3">
    <source>
        <dbReference type="ARBA" id="ARBA00022801"/>
    </source>
</evidence>
<evidence type="ECO:0000259" key="6">
    <source>
        <dbReference type="PROSITE" id="PS51935"/>
    </source>
</evidence>
<evidence type="ECO:0000313" key="8">
    <source>
        <dbReference type="Proteomes" id="UP001163115"/>
    </source>
</evidence>
<evidence type="ECO:0000313" key="7">
    <source>
        <dbReference type="EMBL" id="WAJ23112.1"/>
    </source>
</evidence>
<dbReference type="PANTHER" id="PTHR47053:SF1">
    <property type="entry name" value="MUREIN DD-ENDOPEPTIDASE MEPH-RELATED"/>
    <property type="match status" value="1"/>
</dbReference>
<dbReference type="EMBL" id="CP113524">
    <property type="protein sequence ID" value="WAJ23112.1"/>
    <property type="molecule type" value="Genomic_DNA"/>
</dbReference>
<dbReference type="RefSeq" id="WP_024838711.1">
    <property type="nucleotide sequence ID" value="NZ_CP113524.1"/>
</dbReference>
<gene>
    <name evidence="7" type="ORF">OW255_16295</name>
</gene>
<dbReference type="SUPFAM" id="SSF54001">
    <property type="entry name" value="Cysteine proteinases"/>
    <property type="match status" value="1"/>
</dbReference>
<dbReference type="Proteomes" id="UP001163115">
    <property type="component" value="Chromosome"/>
</dbReference>
<dbReference type="InterPro" id="IPR038765">
    <property type="entry name" value="Papain-like_cys_pep_sf"/>
</dbReference>
<name>A0ABY7AC57_9FIRM</name>
<feature type="chain" id="PRO_5047234127" evidence="5">
    <location>
        <begin position="27"/>
        <end position="184"/>
    </location>
</feature>
<comment type="similarity">
    <text evidence="1">Belongs to the peptidase C40 family.</text>
</comment>
<dbReference type="InterPro" id="IPR051202">
    <property type="entry name" value="Peptidase_C40"/>
</dbReference>
<protein>
    <submittedName>
        <fullName evidence="7">C40 family peptidase</fullName>
    </submittedName>
</protein>
<keyword evidence="5" id="KW-0732">Signal</keyword>
<keyword evidence="3" id="KW-0378">Hydrolase</keyword>
<keyword evidence="8" id="KW-1185">Reference proteome</keyword>
<dbReference type="Gene3D" id="3.90.1720.10">
    <property type="entry name" value="endopeptidase domain like (from Nostoc punctiforme)"/>
    <property type="match status" value="1"/>
</dbReference>
<keyword evidence="4" id="KW-0788">Thiol protease</keyword>
<feature type="signal peptide" evidence="5">
    <location>
        <begin position="1"/>
        <end position="26"/>
    </location>
</feature>
<evidence type="ECO:0000256" key="2">
    <source>
        <dbReference type="ARBA" id="ARBA00022670"/>
    </source>
</evidence>
<evidence type="ECO:0000256" key="1">
    <source>
        <dbReference type="ARBA" id="ARBA00007074"/>
    </source>
</evidence>
<accession>A0ABY7AC57</accession>
<sequence>MRKKLLVKAFILSLFMISAGSVPAKADTLKTQNITIVPPMPFEALAGPTGPSGSSKGPGIGMPSGLVSGKGQEVAAYARQFLGNPYVYGGTSLTEGADCSGFVLSVYKQFGVNLPRTSGEQGKAGIEVNGIENAKPGDLISYIGHIGIYGGDYKLIHASGPEDGIKVSNVDFMPIQSIRRILSE</sequence>
<proteinExistence type="inferred from homology"/>